<comment type="caution">
    <text evidence="1">The sequence shown here is derived from an EMBL/GenBank/DDBJ whole genome shotgun (WGS) entry which is preliminary data.</text>
</comment>
<dbReference type="Proteomes" id="UP001420932">
    <property type="component" value="Unassembled WGS sequence"/>
</dbReference>
<dbReference type="AlphaFoldDB" id="A0AAP0Q1P9"/>
<evidence type="ECO:0000313" key="1">
    <source>
        <dbReference type="EMBL" id="KAK9163988.1"/>
    </source>
</evidence>
<evidence type="ECO:0000313" key="2">
    <source>
        <dbReference type="Proteomes" id="UP001420932"/>
    </source>
</evidence>
<sequence length="90" mass="10364">MNTHIEESCCGKWRQWRVGPSGSRIGRDRWASASPRGGLGIWGRYMMFLSLGFVYPVKPSMHAFKSTFPFTTKQCEKRLCTLILMYGKQI</sequence>
<name>A0AAP0Q1P9_9MAGN</name>
<protein>
    <submittedName>
        <fullName evidence="1">Uncharacterized protein</fullName>
    </submittedName>
</protein>
<keyword evidence="2" id="KW-1185">Reference proteome</keyword>
<dbReference type="EMBL" id="JBBNAF010000002">
    <property type="protein sequence ID" value="KAK9163988.1"/>
    <property type="molecule type" value="Genomic_DNA"/>
</dbReference>
<organism evidence="1 2">
    <name type="scientific">Stephania yunnanensis</name>
    <dbReference type="NCBI Taxonomy" id="152371"/>
    <lineage>
        <taxon>Eukaryota</taxon>
        <taxon>Viridiplantae</taxon>
        <taxon>Streptophyta</taxon>
        <taxon>Embryophyta</taxon>
        <taxon>Tracheophyta</taxon>
        <taxon>Spermatophyta</taxon>
        <taxon>Magnoliopsida</taxon>
        <taxon>Ranunculales</taxon>
        <taxon>Menispermaceae</taxon>
        <taxon>Menispermoideae</taxon>
        <taxon>Cissampelideae</taxon>
        <taxon>Stephania</taxon>
    </lineage>
</organism>
<reference evidence="1 2" key="1">
    <citation type="submission" date="2024-01" db="EMBL/GenBank/DDBJ databases">
        <title>Genome assemblies of Stephania.</title>
        <authorList>
            <person name="Yang L."/>
        </authorList>
    </citation>
    <scope>NUCLEOTIDE SEQUENCE [LARGE SCALE GENOMIC DNA]</scope>
    <source>
        <strain evidence="1">YNDBR</strain>
        <tissue evidence="1">Leaf</tissue>
    </source>
</reference>
<accession>A0AAP0Q1P9</accession>
<gene>
    <name evidence="1" type="ORF">Syun_004890</name>
</gene>
<proteinExistence type="predicted"/>